<dbReference type="AlphaFoldDB" id="A0A172TRU4"/>
<sequence>MEKKLTYLALGDSYTIGEAVLIQQSFPYQVVQNLREKGHSFSAAEIIAKTGWTTDELWNGIAGYQFLPKYDFVTLLIGVNNQYRGRAIIEYTSEFEKLLGKVILLADNKKEHVFVISIPDYGVTPFAKEKDPEKISKEIDIFNTANRALAIQYKVHYIEITEGSRDAAQDPSLVAEDGLHPSEKEYKKWATKVAAAIEKQLK</sequence>
<reference evidence="3" key="1">
    <citation type="submission" date="2015-01" db="EMBL/GenBank/DDBJ databases">
        <title>Flavisolibacter sp./LCS9/ whole genome sequencing.</title>
        <authorList>
            <person name="Kim M.K."/>
            <person name="Srinivasan S."/>
            <person name="Lee J.-J."/>
        </authorList>
    </citation>
    <scope>NUCLEOTIDE SEQUENCE [LARGE SCALE GENOMIC DNA]</scope>
    <source>
        <strain evidence="3">LCS9</strain>
    </source>
</reference>
<dbReference type="EMBL" id="CP011390">
    <property type="protein sequence ID" value="ANE49517.1"/>
    <property type="molecule type" value="Genomic_DNA"/>
</dbReference>
<gene>
    <name evidence="2" type="ORF">SY85_02380</name>
</gene>
<dbReference type="STRING" id="1492898.SY85_02380"/>
<dbReference type="Pfam" id="PF13472">
    <property type="entry name" value="Lipase_GDSL_2"/>
    <property type="match status" value="1"/>
</dbReference>
<keyword evidence="3" id="KW-1185">Reference proteome</keyword>
<evidence type="ECO:0000313" key="2">
    <source>
        <dbReference type="EMBL" id="ANE49517.1"/>
    </source>
</evidence>
<dbReference type="InterPro" id="IPR036514">
    <property type="entry name" value="SGNH_hydro_sf"/>
</dbReference>
<dbReference type="SUPFAM" id="SSF52266">
    <property type="entry name" value="SGNH hydrolase"/>
    <property type="match status" value="1"/>
</dbReference>
<dbReference type="InterPro" id="IPR013830">
    <property type="entry name" value="SGNH_hydro"/>
</dbReference>
<accession>A0A172TRU4</accession>
<dbReference type="OrthoDB" id="158267at2"/>
<dbReference type="Proteomes" id="UP000077177">
    <property type="component" value="Chromosome"/>
</dbReference>
<evidence type="ECO:0000313" key="3">
    <source>
        <dbReference type="Proteomes" id="UP000077177"/>
    </source>
</evidence>
<dbReference type="GO" id="GO:0016788">
    <property type="term" value="F:hydrolase activity, acting on ester bonds"/>
    <property type="evidence" value="ECO:0007669"/>
    <property type="project" value="UniProtKB-ARBA"/>
</dbReference>
<dbReference type="RefSeq" id="WP_066401628.1">
    <property type="nucleotide sequence ID" value="NZ_CP011390.1"/>
</dbReference>
<reference evidence="2 3" key="2">
    <citation type="journal article" date="2016" name="Int. J. Syst. Evol. Microbiol.">
        <title>Flavisolibacter tropicus sp. nov., isolated from tropical soil.</title>
        <authorList>
            <person name="Lee J.J."/>
            <person name="Kang M.S."/>
            <person name="Kim G.S."/>
            <person name="Lee C.S."/>
            <person name="Lim S."/>
            <person name="Lee J."/>
            <person name="Roh S.H."/>
            <person name="Kang H."/>
            <person name="Ha J.M."/>
            <person name="Bae S."/>
            <person name="Jung H.Y."/>
            <person name="Kim M.K."/>
        </authorList>
    </citation>
    <scope>NUCLEOTIDE SEQUENCE [LARGE SCALE GENOMIC DNA]</scope>
    <source>
        <strain evidence="2 3">LCS9</strain>
    </source>
</reference>
<protein>
    <submittedName>
        <fullName evidence="2">Lysophospholipase</fullName>
    </submittedName>
</protein>
<dbReference type="CDD" id="cd01832">
    <property type="entry name" value="SGNH_hydrolase_like_1"/>
    <property type="match status" value="1"/>
</dbReference>
<name>A0A172TRU4_9BACT</name>
<dbReference type="Gene3D" id="3.40.50.1110">
    <property type="entry name" value="SGNH hydrolase"/>
    <property type="match status" value="1"/>
</dbReference>
<proteinExistence type="predicted"/>
<organism evidence="2 3">
    <name type="scientific">Flavisolibacter tropicus</name>
    <dbReference type="NCBI Taxonomy" id="1492898"/>
    <lineage>
        <taxon>Bacteria</taxon>
        <taxon>Pseudomonadati</taxon>
        <taxon>Bacteroidota</taxon>
        <taxon>Chitinophagia</taxon>
        <taxon>Chitinophagales</taxon>
        <taxon>Chitinophagaceae</taxon>
        <taxon>Flavisolibacter</taxon>
    </lineage>
</organism>
<feature type="domain" description="SGNH hydrolase-type esterase" evidence="1">
    <location>
        <begin position="9"/>
        <end position="187"/>
    </location>
</feature>
<dbReference type="KEGG" id="fla:SY85_02380"/>
<evidence type="ECO:0000259" key="1">
    <source>
        <dbReference type="Pfam" id="PF13472"/>
    </source>
</evidence>